<evidence type="ECO:0000256" key="1">
    <source>
        <dbReference type="SAM" id="MobiDB-lite"/>
    </source>
</evidence>
<reference evidence="2 3" key="1">
    <citation type="submission" date="2016-10" db="EMBL/GenBank/DDBJ databases">
        <authorList>
            <person name="de Groot N.N."/>
        </authorList>
    </citation>
    <scope>NUCLEOTIDE SEQUENCE [LARGE SCALE GENOMIC DNA]</scope>
    <source>
        <strain evidence="2 3">CGMCC 4.5739</strain>
    </source>
</reference>
<evidence type="ECO:0000313" key="3">
    <source>
        <dbReference type="Proteomes" id="UP000199207"/>
    </source>
</evidence>
<gene>
    <name evidence="2" type="ORF">SAMN05421773_105175</name>
</gene>
<name>A0A1I1LFB3_9ACTN</name>
<feature type="compositionally biased region" description="Pro residues" evidence="1">
    <location>
        <begin position="217"/>
        <end position="231"/>
    </location>
</feature>
<dbReference type="Proteomes" id="UP000199207">
    <property type="component" value="Unassembled WGS sequence"/>
</dbReference>
<dbReference type="RefSeq" id="WP_093838751.1">
    <property type="nucleotide sequence ID" value="NZ_FOLM01000005.1"/>
</dbReference>
<keyword evidence="3" id="KW-1185">Reference proteome</keyword>
<organism evidence="2 3">
    <name type="scientific">Streptomyces aidingensis</name>
    <dbReference type="NCBI Taxonomy" id="910347"/>
    <lineage>
        <taxon>Bacteria</taxon>
        <taxon>Bacillati</taxon>
        <taxon>Actinomycetota</taxon>
        <taxon>Actinomycetes</taxon>
        <taxon>Kitasatosporales</taxon>
        <taxon>Streptomycetaceae</taxon>
        <taxon>Streptomyces</taxon>
    </lineage>
</organism>
<feature type="region of interest" description="Disordered" evidence="1">
    <location>
        <begin position="153"/>
        <end position="246"/>
    </location>
</feature>
<evidence type="ECO:0008006" key="4">
    <source>
        <dbReference type="Google" id="ProtNLM"/>
    </source>
</evidence>
<protein>
    <recommendedName>
        <fullName evidence="4">Regulatory protein</fullName>
    </recommendedName>
</protein>
<dbReference type="STRING" id="910347.SAMN05421773_105175"/>
<sequence>MSTERPGGPASSKSPRRNPNRQLAALIAEAGFSHAGLARRVDQLGLEHGLDLRYDKTSVTRWLRGQRPRGATPALIAEVFTRRLGRRLTAQDLGLEACAPVYAGLEFAATPAEAVDIVTGLWRKDTGSYAELRKIAFTPAGLVVPSRDWLIGRPDERVGRGEPAAAGPPGPPGPSAGELPGRPPGLRPGMPRVPEQNRGPGSLSATGPATGHGMRGPLPPGAAAPRRPPSPVERVERGPGQRVTPGDIAALRSVAELFRTLDQAYGGGHARQAMVRYLEHELEPMLRGSYSEQAGRRLFSAAADLTRLAGWTAFDVAAHGLAQRYFVQALRLAQSAGDRVFGAYVLVSMSRQAVYLGHGREAVQLARVAQQGVASSSPSAVQALLHAAEARGHGVQGEARACAAALARAERALETARPGDEVPGWARFFDEAQLTDEFGHCHRDLQQWRTAARYAERSLQLRSPAFARSRLFCRIVLATARLGLGDLDQACTLGSEAAQQAADMRSVRAHEYVQDFERRLDPYRDATPVRDYRDRTAALM</sequence>
<dbReference type="Gene3D" id="1.25.40.10">
    <property type="entry name" value="Tetratricopeptide repeat domain"/>
    <property type="match status" value="1"/>
</dbReference>
<dbReference type="AlphaFoldDB" id="A0A1I1LFB3"/>
<evidence type="ECO:0000313" key="2">
    <source>
        <dbReference type="EMBL" id="SFC71202.1"/>
    </source>
</evidence>
<dbReference type="EMBL" id="FOLM01000005">
    <property type="protein sequence ID" value="SFC71202.1"/>
    <property type="molecule type" value="Genomic_DNA"/>
</dbReference>
<accession>A0A1I1LFB3</accession>
<dbReference type="OrthoDB" id="3213425at2"/>
<proteinExistence type="predicted"/>
<dbReference type="InterPro" id="IPR011990">
    <property type="entry name" value="TPR-like_helical_dom_sf"/>
</dbReference>